<feature type="compositionally biased region" description="Low complexity" evidence="1">
    <location>
        <begin position="107"/>
        <end position="117"/>
    </location>
</feature>
<gene>
    <name evidence="2" type="ORF">B0H66DRAFT_533423</name>
</gene>
<sequence length="329" mass="37154">MESPSLTHLVRIPPRTVKPITDLGVFGRLPPKLQQAILSEHIDLRSLDTFRALNRLANQVVENLQDWCGLQKHVPSQCHGAFPSLGFERQYNEGAPTSDNSDRPRNSSGSGSSGSSSNVDIQWLMVDYESALSALMETLLLQSEEGREQLDQTALEAYLKFGVGPWPLPETESDVRYKQVDRYHQHVPGTASRATPFREHKMLSYAKLPSVRPWLDKPTAAPHQLKWPVLCLGCRNLNWDTMLACRDGPPDRNESVFPSRWYTLNDLENRHMKLSGRHKNGKHERMPGYVEAKHVLPSADTSDTSPPPPLKENVDYSQTMEGFQSFPSF</sequence>
<evidence type="ECO:0000313" key="2">
    <source>
        <dbReference type="EMBL" id="KAK3318916.1"/>
    </source>
</evidence>
<proteinExistence type="predicted"/>
<dbReference type="Proteomes" id="UP001283341">
    <property type="component" value="Unassembled WGS sequence"/>
</dbReference>
<feature type="region of interest" description="Disordered" evidence="1">
    <location>
        <begin position="89"/>
        <end position="117"/>
    </location>
</feature>
<evidence type="ECO:0000313" key="3">
    <source>
        <dbReference type="Proteomes" id="UP001283341"/>
    </source>
</evidence>
<reference evidence="2" key="1">
    <citation type="journal article" date="2023" name="Mol. Phylogenet. Evol.">
        <title>Genome-scale phylogeny and comparative genomics of the fungal order Sordariales.</title>
        <authorList>
            <person name="Hensen N."/>
            <person name="Bonometti L."/>
            <person name="Westerberg I."/>
            <person name="Brannstrom I.O."/>
            <person name="Guillou S."/>
            <person name="Cros-Aarteil S."/>
            <person name="Calhoun S."/>
            <person name="Haridas S."/>
            <person name="Kuo A."/>
            <person name="Mondo S."/>
            <person name="Pangilinan J."/>
            <person name="Riley R."/>
            <person name="LaButti K."/>
            <person name="Andreopoulos B."/>
            <person name="Lipzen A."/>
            <person name="Chen C."/>
            <person name="Yan M."/>
            <person name="Daum C."/>
            <person name="Ng V."/>
            <person name="Clum A."/>
            <person name="Steindorff A."/>
            <person name="Ohm R.A."/>
            <person name="Martin F."/>
            <person name="Silar P."/>
            <person name="Natvig D.O."/>
            <person name="Lalanne C."/>
            <person name="Gautier V."/>
            <person name="Ament-Velasquez S.L."/>
            <person name="Kruys A."/>
            <person name="Hutchinson M.I."/>
            <person name="Powell A.J."/>
            <person name="Barry K."/>
            <person name="Miller A.N."/>
            <person name="Grigoriev I.V."/>
            <person name="Debuchy R."/>
            <person name="Gladieux P."/>
            <person name="Hiltunen Thoren M."/>
            <person name="Johannesson H."/>
        </authorList>
    </citation>
    <scope>NUCLEOTIDE SEQUENCE</scope>
    <source>
        <strain evidence="2">CBS 118394</strain>
    </source>
</reference>
<reference evidence="2" key="2">
    <citation type="submission" date="2023-06" db="EMBL/GenBank/DDBJ databases">
        <authorList>
            <consortium name="Lawrence Berkeley National Laboratory"/>
            <person name="Haridas S."/>
            <person name="Hensen N."/>
            <person name="Bonometti L."/>
            <person name="Westerberg I."/>
            <person name="Brannstrom I.O."/>
            <person name="Guillou S."/>
            <person name="Cros-Aarteil S."/>
            <person name="Calhoun S."/>
            <person name="Kuo A."/>
            <person name="Mondo S."/>
            <person name="Pangilinan J."/>
            <person name="Riley R."/>
            <person name="Labutti K."/>
            <person name="Andreopoulos B."/>
            <person name="Lipzen A."/>
            <person name="Chen C."/>
            <person name="Yanf M."/>
            <person name="Daum C."/>
            <person name="Ng V."/>
            <person name="Clum A."/>
            <person name="Steindorff A."/>
            <person name="Ohm R."/>
            <person name="Martin F."/>
            <person name="Silar P."/>
            <person name="Natvig D."/>
            <person name="Lalanne C."/>
            <person name="Gautier V."/>
            <person name="Ament-Velasquez S.L."/>
            <person name="Kruys A."/>
            <person name="Hutchinson M.I."/>
            <person name="Powell A.J."/>
            <person name="Barry K."/>
            <person name="Miller A.N."/>
            <person name="Grigoriev I.V."/>
            <person name="Debuchy R."/>
            <person name="Gladieux P."/>
            <person name="Thoren M.H."/>
            <person name="Johannesson H."/>
        </authorList>
    </citation>
    <scope>NUCLEOTIDE SEQUENCE</scope>
    <source>
        <strain evidence="2">CBS 118394</strain>
    </source>
</reference>
<feature type="region of interest" description="Disordered" evidence="1">
    <location>
        <begin position="297"/>
        <end position="316"/>
    </location>
</feature>
<protein>
    <submittedName>
        <fullName evidence="2">Uncharacterized protein</fullName>
    </submittedName>
</protein>
<organism evidence="2 3">
    <name type="scientific">Apodospora peruviana</name>
    <dbReference type="NCBI Taxonomy" id="516989"/>
    <lineage>
        <taxon>Eukaryota</taxon>
        <taxon>Fungi</taxon>
        <taxon>Dikarya</taxon>
        <taxon>Ascomycota</taxon>
        <taxon>Pezizomycotina</taxon>
        <taxon>Sordariomycetes</taxon>
        <taxon>Sordariomycetidae</taxon>
        <taxon>Sordariales</taxon>
        <taxon>Lasiosphaeriaceae</taxon>
        <taxon>Apodospora</taxon>
    </lineage>
</organism>
<accession>A0AAE0M4D0</accession>
<evidence type="ECO:0000256" key="1">
    <source>
        <dbReference type="SAM" id="MobiDB-lite"/>
    </source>
</evidence>
<keyword evidence="3" id="KW-1185">Reference proteome</keyword>
<dbReference type="AlphaFoldDB" id="A0AAE0M4D0"/>
<dbReference type="EMBL" id="JAUEDM010000004">
    <property type="protein sequence ID" value="KAK3318916.1"/>
    <property type="molecule type" value="Genomic_DNA"/>
</dbReference>
<name>A0AAE0M4D0_9PEZI</name>
<comment type="caution">
    <text evidence="2">The sequence shown here is derived from an EMBL/GenBank/DDBJ whole genome shotgun (WGS) entry which is preliminary data.</text>
</comment>